<evidence type="ECO:0000256" key="10">
    <source>
        <dbReference type="ARBA" id="ARBA00032441"/>
    </source>
</evidence>
<evidence type="ECO:0000256" key="4">
    <source>
        <dbReference type="ARBA" id="ARBA00022490"/>
    </source>
</evidence>
<evidence type="ECO:0000256" key="2">
    <source>
        <dbReference type="ARBA" id="ARBA00007599"/>
    </source>
</evidence>
<evidence type="ECO:0000313" key="12">
    <source>
        <dbReference type="EMBL" id="VFJ60398.1"/>
    </source>
</evidence>
<dbReference type="GO" id="GO:0005524">
    <property type="term" value="F:ATP binding"/>
    <property type="evidence" value="ECO:0007669"/>
    <property type="project" value="UniProtKB-KW"/>
</dbReference>
<keyword evidence="5" id="KW-0819">tRNA processing</keyword>
<proteinExistence type="inferred from homology"/>
<evidence type="ECO:0000256" key="7">
    <source>
        <dbReference type="ARBA" id="ARBA00022741"/>
    </source>
</evidence>
<dbReference type="GO" id="GO:0005737">
    <property type="term" value="C:cytoplasm"/>
    <property type="evidence" value="ECO:0007669"/>
    <property type="project" value="UniProtKB-SubCell"/>
</dbReference>
<dbReference type="GO" id="GO:0046872">
    <property type="term" value="F:metal ion binding"/>
    <property type="evidence" value="ECO:0007669"/>
    <property type="project" value="UniProtKB-KW"/>
</dbReference>
<gene>
    <name evidence="11" type="ORF">BECKFW1821A_GA0114235_100326</name>
    <name evidence="12" type="ORF">BECKFW1821B_GA0114236_105612</name>
</gene>
<dbReference type="InterPro" id="IPR003442">
    <property type="entry name" value="T6A_TsaE"/>
</dbReference>
<keyword evidence="8" id="KW-0067">ATP-binding</keyword>
<keyword evidence="4" id="KW-0963">Cytoplasm</keyword>
<dbReference type="PANTHER" id="PTHR33540">
    <property type="entry name" value="TRNA THREONYLCARBAMOYLADENOSINE BIOSYNTHESIS PROTEIN TSAE"/>
    <property type="match status" value="1"/>
</dbReference>
<dbReference type="SUPFAM" id="SSF52540">
    <property type="entry name" value="P-loop containing nucleoside triphosphate hydrolases"/>
    <property type="match status" value="1"/>
</dbReference>
<keyword evidence="7" id="KW-0547">Nucleotide-binding</keyword>
<protein>
    <recommendedName>
        <fullName evidence="3">tRNA threonylcarbamoyladenosine biosynthesis protein TsaE</fullName>
    </recommendedName>
    <alternativeName>
        <fullName evidence="10">t(6)A37 threonylcarbamoyladenosine biosynthesis protein TsaE</fullName>
    </alternativeName>
</protein>
<evidence type="ECO:0000313" key="11">
    <source>
        <dbReference type="EMBL" id="VFJ43191.1"/>
    </source>
</evidence>
<reference evidence="12" key="1">
    <citation type="submission" date="2019-02" db="EMBL/GenBank/DDBJ databases">
        <authorList>
            <person name="Gruber-Vodicka R. H."/>
            <person name="Seah K. B. B."/>
        </authorList>
    </citation>
    <scope>NUCLEOTIDE SEQUENCE</scope>
    <source>
        <strain evidence="12">BECK_BZ106</strain>
        <strain evidence="11">BECK_BZ15</strain>
    </source>
</reference>
<dbReference type="PANTHER" id="PTHR33540:SF2">
    <property type="entry name" value="TRNA THREONYLCARBAMOYLADENOSINE BIOSYNTHESIS PROTEIN TSAE"/>
    <property type="match status" value="1"/>
</dbReference>
<dbReference type="EMBL" id="CAADEW010000003">
    <property type="protein sequence ID" value="VFJ43191.1"/>
    <property type="molecule type" value="Genomic_DNA"/>
</dbReference>
<evidence type="ECO:0000256" key="1">
    <source>
        <dbReference type="ARBA" id="ARBA00004496"/>
    </source>
</evidence>
<dbReference type="AlphaFoldDB" id="A0A450T1N7"/>
<dbReference type="Pfam" id="PF02367">
    <property type="entry name" value="TsaE"/>
    <property type="match status" value="1"/>
</dbReference>
<evidence type="ECO:0000256" key="9">
    <source>
        <dbReference type="ARBA" id="ARBA00022842"/>
    </source>
</evidence>
<sequence length="139" mass="15440">MKVFSPSADSMERLGGYIARVRRKGGVIYLQGELGAGKTTLARGIVRAFGITEPVKSPTYTLVESYTTPSICIYHLDLYRLQDPEELEYIGIRDYFDEKVLTLIEWPERGNSSIPPPDLIVSIGVLPSGRSLTLYGLVD</sequence>
<accession>A0A450T1N7</accession>
<dbReference type="Gene3D" id="3.40.50.300">
    <property type="entry name" value="P-loop containing nucleotide triphosphate hydrolases"/>
    <property type="match status" value="1"/>
</dbReference>
<comment type="similarity">
    <text evidence="2">Belongs to the TsaE family.</text>
</comment>
<dbReference type="GO" id="GO:0002949">
    <property type="term" value="P:tRNA threonylcarbamoyladenosine modification"/>
    <property type="evidence" value="ECO:0007669"/>
    <property type="project" value="InterPro"/>
</dbReference>
<name>A0A450T1N7_9GAMM</name>
<dbReference type="EMBL" id="CAADFD010000056">
    <property type="protein sequence ID" value="VFJ60398.1"/>
    <property type="molecule type" value="Genomic_DNA"/>
</dbReference>
<evidence type="ECO:0000256" key="5">
    <source>
        <dbReference type="ARBA" id="ARBA00022694"/>
    </source>
</evidence>
<dbReference type="InterPro" id="IPR027417">
    <property type="entry name" value="P-loop_NTPase"/>
</dbReference>
<evidence type="ECO:0000256" key="8">
    <source>
        <dbReference type="ARBA" id="ARBA00022840"/>
    </source>
</evidence>
<keyword evidence="6" id="KW-0479">Metal-binding</keyword>
<dbReference type="NCBIfam" id="TIGR00150">
    <property type="entry name" value="T6A_YjeE"/>
    <property type="match status" value="1"/>
</dbReference>
<evidence type="ECO:0000256" key="3">
    <source>
        <dbReference type="ARBA" id="ARBA00019010"/>
    </source>
</evidence>
<comment type="subcellular location">
    <subcellularLocation>
        <location evidence="1">Cytoplasm</location>
    </subcellularLocation>
</comment>
<evidence type="ECO:0000256" key="6">
    <source>
        <dbReference type="ARBA" id="ARBA00022723"/>
    </source>
</evidence>
<organism evidence="12">
    <name type="scientific">Candidatus Kentrum sp. FW</name>
    <dbReference type="NCBI Taxonomy" id="2126338"/>
    <lineage>
        <taxon>Bacteria</taxon>
        <taxon>Pseudomonadati</taxon>
        <taxon>Pseudomonadota</taxon>
        <taxon>Gammaproteobacteria</taxon>
        <taxon>Candidatus Kentrum</taxon>
    </lineage>
</organism>
<keyword evidence="9" id="KW-0460">Magnesium</keyword>